<reference evidence="1" key="1">
    <citation type="submission" date="2022-10" db="EMBL/GenBank/DDBJ databases">
        <title>Genome Sequence of Xylaria curta.</title>
        <authorList>
            <person name="Buettner E."/>
        </authorList>
    </citation>
    <scope>NUCLEOTIDE SEQUENCE</scope>
    <source>
        <strain evidence="1">Babe10</strain>
    </source>
</reference>
<sequence length="259" mass="28943">MKRPDLCVYYAHGGGFSMGSSYFYLEFLLAWLELLKKAGYENPSIFALEYTLVPDDNFPRQLEEAIAGYDHVLSMVGDPEKVCVSGDSAGATIVLSLLLHIADRDCHADMMGEIGKWHLAKPALAVLLSPWVTLVSDRHHNTESDYLDTRHLHIYAEEYTGGTVSSNDCLLSPGQCRDISWWHRACPLHGLFVEYGNEEVFAREIGALVQFLKRGGINITSRGEFGGIHAWPVASLFLSESDKRLKGLKAIVRDIRENI</sequence>
<accession>A0ACC1N2U9</accession>
<evidence type="ECO:0000313" key="1">
    <source>
        <dbReference type="EMBL" id="KAJ2972806.1"/>
    </source>
</evidence>
<gene>
    <name evidence="1" type="ORF">NUW58_g9105</name>
</gene>
<dbReference type="Proteomes" id="UP001143856">
    <property type="component" value="Unassembled WGS sequence"/>
</dbReference>
<name>A0ACC1N2U9_9PEZI</name>
<protein>
    <submittedName>
        <fullName evidence="1">Uncharacterized protein</fullName>
    </submittedName>
</protein>
<dbReference type="EMBL" id="JAPDGR010003085">
    <property type="protein sequence ID" value="KAJ2972806.1"/>
    <property type="molecule type" value="Genomic_DNA"/>
</dbReference>
<keyword evidence="2" id="KW-1185">Reference proteome</keyword>
<comment type="caution">
    <text evidence="1">The sequence shown here is derived from an EMBL/GenBank/DDBJ whole genome shotgun (WGS) entry which is preliminary data.</text>
</comment>
<organism evidence="1 2">
    <name type="scientific">Xylaria curta</name>
    <dbReference type="NCBI Taxonomy" id="42375"/>
    <lineage>
        <taxon>Eukaryota</taxon>
        <taxon>Fungi</taxon>
        <taxon>Dikarya</taxon>
        <taxon>Ascomycota</taxon>
        <taxon>Pezizomycotina</taxon>
        <taxon>Sordariomycetes</taxon>
        <taxon>Xylariomycetidae</taxon>
        <taxon>Xylariales</taxon>
        <taxon>Xylariaceae</taxon>
        <taxon>Xylaria</taxon>
    </lineage>
</organism>
<proteinExistence type="predicted"/>
<evidence type="ECO:0000313" key="2">
    <source>
        <dbReference type="Proteomes" id="UP001143856"/>
    </source>
</evidence>